<organism evidence="2 3">
    <name type="scientific">Capnocytophaga haemolytica</name>
    <dbReference type="NCBI Taxonomy" id="45243"/>
    <lineage>
        <taxon>Bacteria</taxon>
        <taxon>Pseudomonadati</taxon>
        <taxon>Bacteroidota</taxon>
        <taxon>Flavobacteriia</taxon>
        <taxon>Flavobacteriales</taxon>
        <taxon>Flavobacteriaceae</taxon>
        <taxon>Capnocytophaga</taxon>
    </lineage>
</organism>
<dbReference type="EMBL" id="LT906449">
    <property type="protein sequence ID" value="SNV14642.1"/>
    <property type="molecule type" value="Genomic_DNA"/>
</dbReference>
<proteinExistence type="predicted"/>
<sequence length="350" mass="39294">MMFYSQESYIFAALNKYLIAMKKIITLAAALLFVVACSKNDDKETPTPTPPAPNPPSVTPTPDPTPTPPPTPPEQISMLPKKSVAVGSNGDTETMDYTYEGDKIRTIKRQVKDSKGIRNSIDTYTYEGDLVKMFTTTSEGNSLKTTYFYDGGLLKSRVSKTHQVGKDNAIHTSVSTTSYTYKGQKLVSWYTSVVLTKTLQGEKKPSIIITDSNTLEYISSTEVKIRSEYNGGFLKEISYSKVYFDADGDVLRDEGVKDNGKIEYRVEYTYSNEKTVPWVTFFRIITPEMPFVGASSNKKNILTGKIYNQGSLTSTTKHEYSYDDHNRLTKIINTNQNSIGNFTETITYEY</sequence>
<dbReference type="AlphaFoldDB" id="A0AAX2GZT4"/>
<reference evidence="2 3" key="1">
    <citation type="submission" date="2017-06" db="EMBL/GenBank/DDBJ databases">
        <authorList>
            <consortium name="Pathogen Informatics"/>
        </authorList>
    </citation>
    <scope>NUCLEOTIDE SEQUENCE [LARGE SCALE GENOMIC DNA]</scope>
    <source>
        <strain evidence="2 3">NCTC12947</strain>
    </source>
</reference>
<accession>A0AAX2GZT4</accession>
<evidence type="ECO:0008006" key="4">
    <source>
        <dbReference type="Google" id="ProtNLM"/>
    </source>
</evidence>
<evidence type="ECO:0000256" key="1">
    <source>
        <dbReference type="SAM" id="MobiDB-lite"/>
    </source>
</evidence>
<gene>
    <name evidence="2" type="ORF">SAMEA44541418_01891</name>
</gene>
<name>A0AAX2GZT4_9FLAO</name>
<dbReference type="Proteomes" id="UP000215539">
    <property type="component" value="Chromosome 1"/>
</dbReference>
<feature type="region of interest" description="Disordered" evidence="1">
    <location>
        <begin position="41"/>
        <end position="93"/>
    </location>
</feature>
<evidence type="ECO:0000313" key="3">
    <source>
        <dbReference type="Proteomes" id="UP000215539"/>
    </source>
</evidence>
<evidence type="ECO:0000313" key="2">
    <source>
        <dbReference type="EMBL" id="SNV14642.1"/>
    </source>
</evidence>
<feature type="compositionally biased region" description="Pro residues" evidence="1">
    <location>
        <begin position="47"/>
        <end position="73"/>
    </location>
</feature>
<protein>
    <recommendedName>
        <fullName evidence="4">YD repeat-containing protein</fullName>
    </recommendedName>
</protein>